<keyword evidence="6" id="KW-1185">Reference proteome</keyword>
<comment type="similarity">
    <text evidence="1">Belongs to the bacterial ribosomal protein bL35 family.</text>
</comment>
<dbReference type="GO" id="GO:0003735">
    <property type="term" value="F:structural constituent of ribosome"/>
    <property type="evidence" value="ECO:0007669"/>
    <property type="project" value="InterPro"/>
</dbReference>
<dbReference type="Gene3D" id="4.10.410.60">
    <property type="match status" value="1"/>
</dbReference>
<dbReference type="OrthoDB" id="47476at2"/>
<name>A0A178M944_9CHLR</name>
<dbReference type="STRING" id="1707952.A6A03_02550"/>
<dbReference type="InterPro" id="IPR037229">
    <property type="entry name" value="Ribosomal_bL35_sf"/>
</dbReference>
<accession>A0A178M944</accession>
<dbReference type="SUPFAM" id="SSF143034">
    <property type="entry name" value="L35p-like"/>
    <property type="match status" value="1"/>
</dbReference>
<dbReference type="AlphaFoldDB" id="A0A178M944"/>
<dbReference type="RefSeq" id="WP_066788446.1">
    <property type="nucleotide sequence ID" value="NZ_LWQS01000060.1"/>
</dbReference>
<evidence type="ECO:0000313" key="5">
    <source>
        <dbReference type="EMBL" id="OAN45053.1"/>
    </source>
</evidence>
<dbReference type="InterPro" id="IPR021137">
    <property type="entry name" value="Ribosomal_bL35-like"/>
</dbReference>
<comment type="caution">
    <text evidence="5">The sequence shown here is derived from an EMBL/GenBank/DDBJ whole genome shotgun (WGS) entry which is preliminary data.</text>
</comment>
<evidence type="ECO:0000256" key="3">
    <source>
        <dbReference type="ARBA" id="ARBA00023274"/>
    </source>
</evidence>
<evidence type="ECO:0000256" key="4">
    <source>
        <dbReference type="SAM" id="MobiDB-lite"/>
    </source>
</evidence>
<dbReference type="GO" id="GO:0005840">
    <property type="term" value="C:ribosome"/>
    <property type="evidence" value="ECO:0007669"/>
    <property type="project" value="UniProtKB-KW"/>
</dbReference>
<keyword evidence="2 5" id="KW-0689">Ribosomal protein</keyword>
<keyword evidence="3" id="KW-0687">Ribonucleoprotein</keyword>
<proteinExistence type="inferred from homology"/>
<organism evidence="5 6">
    <name type="scientific">Chloroflexus islandicus</name>
    <dbReference type="NCBI Taxonomy" id="1707952"/>
    <lineage>
        <taxon>Bacteria</taxon>
        <taxon>Bacillati</taxon>
        <taxon>Chloroflexota</taxon>
        <taxon>Chloroflexia</taxon>
        <taxon>Chloroflexales</taxon>
        <taxon>Chloroflexineae</taxon>
        <taxon>Chloroflexaceae</taxon>
        <taxon>Chloroflexus</taxon>
    </lineage>
</organism>
<dbReference type="Proteomes" id="UP000078287">
    <property type="component" value="Unassembled WGS sequence"/>
</dbReference>
<dbReference type="EMBL" id="LWQS01000060">
    <property type="protein sequence ID" value="OAN45053.1"/>
    <property type="molecule type" value="Genomic_DNA"/>
</dbReference>
<reference evidence="5 6" key="1">
    <citation type="submission" date="2016-04" db="EMBL/GenBank/DDBJ databases">
        <title>Chloroflexus islandicus sp. nov., a thermophilic filamentous anoxygenic phototrophic bacterium from geyser Strokkur (Iceland).</title>
        <authorList>
            <person name="Gaisin V.A."/>
            <person name="Kalashnikov A.M."/>
            <person name="Sukhacheva M.V."/>
            <person name="Grouzdev D.S."/>
            <person name="Ivanov T.M."/>
            <person name="Kuznetsov B."/>
            <person name="Gorlenko V.M."/>
        </authorList>
    </citation>
    <scope>NUCLEOTIDE SEQUENCE [LARGE SCALE GENOMIC DNA]</scope>
    <source>
        <strain evidence="6">isl-2</strain>
    </source>
</reference>
<evidence type="ECO:0000313" key="6">
    <source>
        <dbReference type="Proteomes" id="UP000078287"/>
    </source>
</evidence>
<dbReference type="GO" id="GO:0006412">
    <property type="term" value="P:translation"/>
    <property type="evidence" value="ECO:0007669"/>
    <property type="project" value="InterPro"/>
</dbReference>
<feature type="compositionally biased region" description="Basic residues" evidence="4">
    <location>
        <begin position="1"/>
        <end position="17"/>
    </location>
</feature>
<dbReference type="Pfam" id="PF01632">
    <property type="entry name" value="Ribosomal_L35p"/>
    <property type="match status" value="1"/>
</dbReference>
<feature type="region of interest" description="Disordered" evidence="4">
    <location>
        <begin position="1"/>
        <end position="68"/>
    </location>
</feature>
<gene>
    <name evidence="5" type="ORF">A6A03_02550</name>
</gene>
<protein>
    <submittedName>
        <fullName evidence="5">50S ribosomal protein L35</fullName>
    </submittedName>
</protein>
<evidence type="ECO:0000256" key="1">
    <source>
        <dbReference type="ARBA" id="ARBA00006598"/>
    </source>
</evidence>
<sequence>MPKMKMKTHKGAKKRFKVTASGKFLQQSGVRGNKRNRPSRSQREWGKDQPTSPANRRMLQVALPYGLE</sequence>
<evidence type="ECO:0000256" key="2">
    <source>
        <dbReference type="ARBA" id="ARBA00022980"/>
    </source>
</evidence>
<dbReference type="GO" id="GO:1990904">
    <property type="term" value="C:ribonucleoprotein complex"/>
    <property type="evidence" value="ECO:0007669"/>
    <property type="project" value="UniProtKB-KW"/>
</dbReference>